<evidence type="ECO:0000313" key="1">
    <source>
        <dbReference type="EMBL" id="QDS87749.1"/>
    </source>
</evidence>
<protein>
    <submittedName>
        <fullName evidence="1">Methyltransferase domain protein</fullName>
    </submittedName>
</protein>
<organism evidence="1 2">
    <name type="scientific">Rosistilla ulvae</name>
    <dbReference type="NCBI Taxonomy" id="1930277"/>
    <lineage>
        <taxon>Bacteria</taxon>
        <taxon>Pseudomonadati</taxon>
        <taxon>Planctomycetota</taxon>
        <taxon>Planctomycetia</taxon>
        <taxon>Pirellulales</taxon>
        <taxon>Pirellulaceae</taxon>
        <taxon>Rosistilla</taxon>
    </lineage>
</organism>
<dbReference type="Proteomes" id="UP000319557">
    <property type="component" value="Chromosome"/>
</dbReference>
<evidence type="ECO:0000313" key="2">
    <source>
        <dbReference type="Proteomes" id="UP000319557"/>
    </source>
</evidence>
<dbReference type="SUPFAM" id="SSF53335">
    <property type="entry name" value="S-adenosyl-L-methionine-dependent methyltransferases"/>
    <property type="match status" value="1"/>
</dbReference>
<dbReference type="InterPro" id="IPR004951">
    <property type="entry name" value="DUF268_CAE_spp"/>
</dbReference>
<dbReference type="AlphaFoldDB" id="A0A517LYS7"/>
<dbReference type="Pfam" id="PF03269">
    <property type="entry name" value="DUF268"/>
    <property type="match status" value="1"/>
</dbReference>
<dbReference type="OrthoDB" id="9792586at2"/>
<keyword evidence="2" id="KW-1185">Reference proteome</keyword>
<proteinExistence type="predicted"/>
<dbReference type="EMBL" id="CP036261">
    <property type="protein sequence ID" value="QDS87749.1"/>
    <property type="molecule type" value="Genomic_DNA"/>
</dbReference>
<accession>A0A517LYS7</accession>
<name>A0A517LYS7_9BACT</name>
<dbReference type="KEGG" id="ruv:EC9_19300"/>
<dbReference type="GO" id="GO:0008168">
    <property type="term" value="F:methyltransferase activity"/>
    <property type="evidence" value="ECO:0007669"/>
    <property type="project" value="UniProtKB-KW"/>
</dbReference>
<gene>
    <name evidence="1" type="ORF">EC9_19300</name>
</gene>
<keyword evidence="1" id="KW-0489">Methyltransferase</keyword>
<sequence length="241" mass="27260">MNLITKTRRKLGFRSQYRDFVSLNKTERPELSADWSDRWARLNDVSDQHPFDAHYVYHTAWAARVLADLRPSKHIDISSCTYFATLTSAFVPVEFYDYRPTPLSLSNLKSDAADLCDLPFANQSVESISCMHTIEHVGLGRYGDPMDANGDKKALLELQRVVAPGGKLLMVVPVGKPRIQFNAHRIYAPQMIKDYLPQLSLSSWAMLPDDSSQGLLDNPSFELALQQRYACGCFLFERPAA</sequence>
<dbReference type="InterPro" id="IPR029063">
    <property type="entry name" value="SAM-dependent_MTases_sf"/>
</dbReference>
<keyword evidence="1" id="KW-0808">Transferase</keyword>
<dbReference type="Gene3D" id="3.40.50.150">
    <property type="entry name" value="Vaccinia Virus protein VP39"/>
    <property type="match status" value="1"/>
</dbReference>
<dbReference type="GO" id="GO:0032259">
    <property type="term" value="P:methylation"/>
    <property type="evidence" value="ECO:0007669"/>
    <property type="project" value="UniProtKB-KW"/>
</dbReference>
<reference evidence="1 2" key="1">
    <citation type="submission" date="2019-02" db="EMBL/GenBank/DDBJ databases">
        <title>Deep-cultivation of Planctomycetes and their phenomic and genomic characterization uncovers novel biology.</title>
        <authorList>
            <person name="Wiegand S."/>
            <person name="Jogler M."/>
            <person name="Boedeker C."/>
            <person name="Pinto D."/>
            <person name="Vollmers J."/>
            <person name="Rivas-Marin E."/>
            <person name="Kohn T."/>
            <person name="Peeters S.H."/>
            <person name="Heuer A."/>
            <person name="Rast P."/>
            <person name="Oberbeckmann S."/>
            <person name="Bunk B."/>
            <person name="Jeske O."/>
            <person name="Meyerdierks A."/>
            <person name="Storesund J.E."/>
            <person name="Kallscheuer N."/>
            <person name="Luecker S."/>
            <person name="Lage O.M."/>
            <person name="Pohl T."/>
            <person name="Merkel B.J."/>
            <person name="Hornburger P."/>
            <person name="Mueller R.-W."/>
            <person name="Bruemmer F."/>
            <person name="Labrenz M."/>
            <person name="Spormann A.M."/>
            <person name="Op den Camp H."/>
            <person name="Overmann J."/>
            <person name="Amann R."/>
            <person name="Jetten M.S.M."/>
            <person name="Mascher T."/>
            <person name="Medema M.H."/>
            <person name="Devos D.P."/>
            <person name="Kaster A.-K."/>
            <person name="Ovreas L."/>
            <person name="Rohde M."/>
            <person name="Galperin M.Y."/>
            <person name="Jogler C."/>
        </authorList>
    </citation>
    <scope>NUCLEOTIDE SEQUENCE [LARGE SCALE GENOMIC DNA]</scope>
    <source>
        <strain evidence="1 2">EC9</strain>
    </source>
</reference>